<name>A0A840TTB0_9BACT</name>
<evidence type="ECO:0000256" key="1">
    <source>
        <dbReference type="SAM" id="MobiDB-lite"/>
    </source>
</evidence>
<organism evidence="2 3">
    <name type="scientific">Rhabdobacter roseus</name>
    <dbReference type="NCBI Taxonomy" id="1655419"/>
    <lineage>
        <taxon>Bacteria</taxon>
        <taxon>Pseudomonadati</taxon>
        <taxon>Bacteroidota</taxon>
        <taxon>Cytophagia</taxon>
        <taxon>Cytophagales</taxon>
        <taxon>Cytophagaceae</taxon>
        <taxon>Rhabdobacter</taxon>
    </lineage>
</organism>
<keyword evidence="3" id="KW-1185">Reference proteome</keyword>
<protein>
    <submittedName>
        <fullName evidence="2">Uncharacterized protein</fullName>
    </submittedName>
</protein>
<feature type="region of interest" description="Disordered" evidence="1">
    <location>
        <begin position="20"/>
        <end position="71"/>
    </location>
</feature>
<sequence>MKKKLTKLSLEDLVNQAENAADGLEDISPEEAEELTGGGRNSGCPSTGGDRNTGCPVTNNGCSPKESAILE</sequence>
<comment type="caution">
    <text evidence="2">The sequence shown here is derived from an EMBL/GenBank/DDBJ whole genome shotgun (WGS) entry which is preliminary data.</text>
</comment>
<feature type="compositionally biased region" description="Acidic residues" evidence="1">
    <location>
        <begin position="23"/>
        <end position="34"/>
    </location>
</feature>
<dbReference type="EMBL" id="JACHGF010000014">
    <property type="protein sequence ID" value="MBB5287191.1"/>
    <property type="molecule type" value="Genomic_DNA"/>
</dbReference>
<accession>A0A840TTB0</accession>
<evidence type="ECO:0000313" key="2">
    <source>
        <dbReference type="EMBL" id="MBB5287191.1"/>
    </source>
</evidence>
<dbReference type="Proteomes" id="UP000557307">
    <property type="component" value="Unassembled WGS sequence"/>
</dbReference>
<dbReference type="RefSeq" id="WP_184179043.1">
    <property type="nucleotide sequence ID" value="NZ_JACHGF010000014.1"/>
</dbReference>
<proteinExistence type="predicted"/>
<evidence type="ECO:0000313" key="3">
    <source>
        <dbReference type="Proteomes" id="UP000557307"/>
    </source>
</evidence>
<dbReference type="AlphaFoldDB" id="A0A840TTB0"/>
<gene>
    <name evidence="2" type="ORF">HNQ92_005353</name>
</gene>
<reference evidence="2 3" key="1">
    <citation type="submission" date="2020-08" db="EMBL/GenBank/DDBJ databases">
        <title>Genomic Encyclopedia of Type Strains, Phase IV (KMG-IV): sequencing the most valuable type-strain genomes for metagenomic binning, comparative biology and taxonomic classification.</title>
        <authorList>
            <person name="Goeker M."/>
        </authorList>
    </citation>
    <scope>NUCLEOTIDE SEQUENCE [LARGE SCALE GENOMIC DNA]</scope>
    <source>
        <strain evidence="2 3">DSM 105074</strain>
    </source>
</reference>